<sequence length="104" mass="12255">MAAGIAVELRFLRLLMEVRLEFLPVVGDKKKKGRTQGGEEKGKKSKKGKEQQRRRRRRRRPKRSRQRLTDWQTHDEESDKKTPLLTDEEDLWALATEALNSWLG</sequence>
<dbReference type="Proteomes" id="UP000009169">
    <property type="component" value="Unassembled WGS sequence"/>
</dbReference>
<name>F2PTI4_TRIEC</name>
<keyword evidence="3" id="KW-1185">Reference proteome</keyword>
<feature type="compositionally biased region" description="Basic residues" evidence="1">
    <location>
        <begin position="43"/>
        <end position="66"/>
    </location>
</feature>
<proteinExistence type="predicted"/>
<feature type="compositionally biased region" description="Basic and acidic residues" evidence="1">
    <location>
        <begin position="72"/>
        <end position="82"/>
    </location>
</feature>
<evidence type="ECO:0000313" key="3">
    <source>
        <dbReference type="Proteomes" id="UP000009169"/>
    </source>
</evidence>
<dbReference type="HOGENOM" id="CLU_2251947_0_0_1"/>
<feature type="region of interest" description="Disordered" evidence="1">
    <location>
        <begin position="27"/>
        <end position="83"/>
    </location>
</feature>
<dbReference type="AlphaFoldDB" id="F2PTI4"/>
<dbReference type="EMBL" id="DS995738">
    <property type="protein sequence ID" value="EGE05202.1"/>
    <property type="molecule type" value="Genomic_DNA"/>
</dbReference>
<protein>
    <submittedName>
        <fullName evidence="2">Uncharacterized protein</fullName>
    </submittedName>
</protein>
<evidence type="ECO:0000256" key="1">
    <source>
        <dbReference type="SAM" id="MobiDB-lite"/>
    </source>
</evidence>
<reference evidence="3" key="1">
    <citation type="journal article" date="2012" name="MBio">
        <title>Comparative genome analysis of Trichophyton rubrum and related dermatophytes reveals candidate genes involved in infection.</title>
        <authorList>
            <person name="Martinez D.A."/>
            <person name="Oliver B.G."/>
            <person name="Graeser Y."/>
            <person name="Goldberg J.M."/>
            <person name="Li W."/>
            <person name="Martinez-Rossi N.M."/>
            <person name="Monod M."/>
            <person name="Shelest E."/>
            <person name="Barton R.C."/>
            <person name="Birch E."/>
            <person name="Brakhage A.A."/>
            <person name="Chen Z."/>
            <person name="Gurr S.J."/>
            <person name="Heiman D."/>
            <person name="Heitman J."/>
            <person name="Kosti I."/>
            <person name="Rossi A."/>
            <person name="Saif S."/>
            <person name="Samalova M."/>
            <person name="Saunders C.W."/>
            <person name="Shea T."/>
            <person name="Summerbell R.C."/>
            <person name="Xu J."/>
            <person name="Young S."/>
            <person name="Zeng Q."/>
            <person name="Birren B.W."/>
            <person name="Cuomo C.A."/>
            <person name="White T.C."/>
        </authorList>
    </citation>
    <scope>NUCLEOTIDE SEQUENCE [LARGE SCALE GENOMIC DNA]</scope>
    <source>
        <strain evidence="3">ATCC MYA-4606 / CBS 127.97</strain>
    </source>
</reference>
<organism evidence="2 3">
    <name type="scientific">Trichophyton equinum (strain ATCC MYA-4606 / CBS 127.97)</name>
    <name type="common">Horse ringworm fungus</name>
    <dbReference type="NCBI Taxonomy" id="559882"/>
    <lineage>
        <taxon>Eukaryota</taxon>
        <taxon>Fungi</taxon>
        <taxon>Dikarya</taxon>
        <taxon>Ascomycota</taxon>
        <taxon>Pezizomycotina</taxon>
        <taxon>Eurotiomycetes</taxon>
        <taxon>Eurotiomycetidae</taxon>
        <taxon>Onygenales</taxon>
        <taxon>Arthrodermataceae</taxon>
        <taxon>Trichophyton</taxon>
    </lineage>
</organism>
<evidence type="ECO:0000313" key="2">
    <source>
        <dbReference type="EMBL" id="EGE05202.1"/>
    </source>
</evidence>
<accession>F2PTI4</accession>
<gene>
    <name evidence="2" type="ORF">TEQG_04360</name>
</gene>
<dbReference type="VEuPathDB" id="FungiDB:TEQG_04360"/>